<dbReference type="PANTHER" id="PTHR11008:SF18">
    <property type="entry name" value="BCDNA.GH05536-RELATED"/>
    <property type="match status" value="1"/>
</dbReference>
<evidence type="ECO:0000313" key="3">
    <source>
        <dbReference type="Proteomes" id="UP000000311"/>
    </source>
</evidence>
<proteinExistence type="predicted"/>
<feature type="signal peptide" evidence="1">
    <location>
        <begin position="1"/>
        <end position="19"/>
    </location>
</feature>
<dbReference type="PANTHER" id="PTHR11008">
    <property type="entry name" value="PROTEIN TAKEOUT-LIKE PROTEIN"/>
    <property type="match status" value="1"/>
</dbReference>
<dbReference type="SMART" id="SM00700">
    <property type="entry name" value="JHBP"/>
    <property type="match status" value="1"/>
</dbReference>
<feature type="chain" id="PRO_5003157142" description="Circadian clock-controlled protein" evidence="1">
    <location>
        <begin position="20"/>
        <end position="216"/>
    </location>
</feature>
<dbReference type="Pfam" id="PF06585">
    <property type="entry name" value="JHBP"/>
    <property type="match status" value="1"/>
</dbReference>
<evidence type="ECO:0000313" key="2">
    <source>
        <dbReference type="EMBL" id="EFN67645.1"/>
    </source>
</evidence>
<dbReference type="InterPro" id="IPR038606">
    <property type="entry name" value="To_sf"/>
</dbReference>
<gene>
    <name evidence="2" type="ORF">EAG_11678</name>
</gene>
<reference evidence="2 3" key="1">
    <citation type="journal article" date="2010" name="Science">
        <title>Genomic comparison of the ants Camponotus floridanus and Harpegnathos saltator.</title>
        <authorList>
            <person name="Bonasio R."/>
            <person name="Zhang G."/>
            <person name="Ye C."/>
            <person name="Mutti N.S."/>
            <person name="Fang X."/>
            <person name="Qin N."/>
            <person name="Donahue G."/>
            <person name="Yang P."/>
            <person name="Li Q."/>
            <person name="Li C."/>
            <person name="Zhang P."/>
            <person name="Huang Z."/>
            <person name="Berger S.L."/>
            <person name="Reinberg D."/>
            <person name="Wang J."/>
            <person name="Liebig J."/>
        </authorList>
    </citation>
    <scope>NUCLEOTIDE SEQUENCE [LARGE SCALE GENOMIC DNA]</scope>
    <source>
        <strain evidence="3">C129</strain>
    </source>
</reference>
<evidence type="ECO:0008006" key="4">
    <source>
        <dbReference type="Google" id="ProtNLM"/>
    </source>
</evidence>
<dbReference type="Gene3D" id="3.15.10.30">
    <property type="entry name" value="Haemolymph juvenile hormone binding protein"/>
    <property type="match status" value="1"/>
</dbReference>
<evidence type="ECO:0000256" key="1">
    <source>
        <dbReference type="SAM" id="SignalP"/>
    </source>
</evidence>
<dbReference type="InParanoid" id="E2AFZ5"/>
<dbReference type="FunCoup" id="E2AFZ5">
    <property type="interactions" value="28"/>
</dbReference>
<keyword evidence="3" id="KW-1185">Reference proteome</keyword>
<dbReference type="GO" id="GO:0005615">
    <property type="term" value="C:extracellular space"/>
    <property type="evidence" value="ECO:0007669"/>
    <property type="project" value="TreeGrafter"/>
</dbReference>
<sequence length="216" mass="24501">MIIYALSIFSIVISVLCRAEQFTIRLPEFDIPRLKPLNYEGGRIAFNTNEIHGEGIIINATVYGLENINFLDLRPHFLNDVFRLEIDTPISTMFINSYVSGRANVLGIQAHGAGQLNVTISDNRATMVITGHVKNDTWTIEHCDLIMTIGSFKAQLNGFFDGIKELNDVLEEFLNEYWPPIYRIIGPVVFKDVADPLVTDLINRFFSKVSFSRIFP</sequence>
<name>E2AFZ5_CAMFO</name>
<dbReference type="OrthoDB" id="8196554at2759"/>
<dbReference type="OMA" id="FPATICK"/>
<dbReference type="AlphaFoldDB" id="E2AFZ5"/>
<dbReference type="Proteomes" id="UP000000311">
    <property type="component" value="Unassembled WGS sequence"/>
</dbReference>
<accession>E2AFZ5</accession>
<protein>
    <recommendedName>
        <fullName evidence="4">Circadian clock-controlled protein</fullName>
    </recommendedName>
</protein>
<keyword evidence="1" id="KW-0732">Signal</keyword>
<dbReference type="EMBL" id="GL439184">
    <property type="protein sequence ID" value="EFN67645.1"/>
    <property type="molecule type" value="Genomic_DNA"/>
</dbReference>
<dbReference type="InterPro" id="IPR010562">
    <property type="entry name" value="Haemolymph_juvenile_hormone-bd"/>
</dbReference>
<organism evidence="3">
    <name type="scientific">Camponotus floridanus</name>
    <name type="common">Florida carpenter ant</name>
    <dbReference type="NCBI Taxonomy" id="104421"/>
    <lineage>
        <taxon>Eukaryota</taxon>
        <taxon>Metazoa</taxon>
        <taxon>Ecdysozoa</taxon>
        <taxon>Arthropoda</taxon>
        <taxon>Hexapoda</taxon>
        <taxon>Insecta</taxon>
        <taxon>Pterygota</taxon>
        <taxon>Neoptera</taxon>
        <taxon>Endopterygota</taxon>
        <taxon>Hymenoptera</taxon>
        <taxon>Apocrita</taxon>
        <taxon>Aculeata</taxon>
        <taxon>Formicoidea</taxon>
        <taxon>Formicidae</taxon>
        <taxon>Formicinae</taxon>
        <taxon>Camponotus</taxon>
    </lineage>
</organism>